<dbReference type="HAMAP" id="MF_00580">
    <property type="entry name" value="CH10"/>
    <property type="match status" value="1"/>
</dbReference>
<keyword evidence="3" id="KW-0963">Cytoplasm</keyword>
<evidence type="ECO:0000256" key="3">
    <source>
        <dbReference type="HAMAP-Rule" id="MF_00580"/>
    </source>
</evidence>
<dbReference type="NCBIfam" id="NF001531">
    <property type="entry name" value="PRK00364.2-2"/>
    <property type="match status" value="1"/>
</dbReference>
<dbReference type="EMBL" id="PCWO01000031">
    <property type="protein sequence ID" value="PIR04881.1"/>
    <property type="molecule type" value="Genomic_DNA"/>
</dbReference>
<dbReference type="PANTHER" id="PTHR10772">
    <property type="entry name" value="10 KDA HEAT SHOCK PROTEIN"/>
    <property type="match status" value="1"/>
</dbReference>
<dbReference type="InterPro" id="IPR018369">
    <property type="entry name" value="Chaprnonin_Cpn10_CS"/>
</dbReference>
<keyword evidence="2 3" id="KW-0143">Chaperone</keyword>
<evidence type="ECO:0000313" key="5">
    <source>
        <dbReference type="EMBL" id="PIR04881.1"/>
    </source>
</evidence>
<dbReference type="SMART" id="SM00883">
    <property type="entry name" value="Cpn10"/>
    <property type="match status" value="1"/>
</dbReference>
<dbReference type="GO" id="GO:0046872">
    <property type="term" value="F:metal ion binding"/>
    <property type="evidence" value="ECO:0007669"/>
    <property type="project" value="TreeGrafter"/>
</dbReference>
<evidence type="ECO:0000313" key="6">
    <source>
        <dbReference type="Proteomes" id="UP000229893"/>
    </source>
</evidence>
<dbReference type="PRINTS" id="PR00297">
    <property type="entry name" value="CHAPERONIN10"/>
</dbReference>
<dbReference type="GO" id="GO:0044183">
    <property type="term" value="F:protein folding chaperone"/>
    <property type="evidence" value="ECO:0007669"/>
    <property type="project" value="InterPro"/>
</dbReference>
<evidence type="ECO:0000256" key="2">
    <source>
        <dbReference type="ARBA" id="ARBA00023186"/>
    </source>
</evidence>
<dbReference type="NCBIfam" id="NF001533">
    <property type="entry name" value="PRK00364.2-4"/>
    <property type="match status" value="1"/>
</dbReference>
<dbReference type="CDD" id="cd00320">
    <property type="entry name" value="cpn10"/>
    <property type="match status" value="1"/>
</dbReference>
<evidence type="ECO:0000256" key="1">
    <source>
        <dbReference type="ARBA" id="ARBA00006975"/>
    </source>
</evidence>
<sequence length="95" mass="10402">MMLKPLQNRVFIELLEESKTTESGIVVPDSGDKKSIKGKVVALGEGKTSSDGKVIPMTVKVGDKVVFNEYSTTDIKIDGKEYRVLSEDDILAILD</sequence>
<comment type="function">
    <text evidence="3 4">Together with the chaperonin GroEL, plays an essential role in assisting protein folding. The GroEL-GroES system forms a nano-cage that allows encapsulation of the non-native substrate proteins and provides a physical environment optimized to promote and accelerate protein folding. GroES binds to the apical surface of the GroEL ring, thereby capping the opening of the GroEL channel.</text>
</comment>
<dbReference type="Gene3D" id="2.30.33.40">
    <property type="entry name" value="GroES chaperonin"/>
    <property type="match status" value="1"/>
</dbReference>
<dbReference type="InterPro" id="IPR011032">
    <property type="entry name" value="GroES-like_sf"/>
</dbReference>
<comment type="subcellular location">
    <subcellularLocation>
        <location evidence="3">Cytoplasm</location>
    </subcellularLocation>
</comment>
<dbReference type="GO" id="GO:0005524">
    <property type="term" value="F:ATP binding"/>
    <property type="evidence" value="ECO:0007669"/>
    <property type="project" value="InterPro"/>
</dbReference>
<organism evidence="5 6">
    <name type="scientific">Candidatus Liptonbacteria bacterium CG11_big_fil_rev_8_21_14_0_20_35_14</name>
    <dbReference type="NCBI Taxonomy" id="1974634"/>
    <lineage>
        <taxon>Bacteria</taxon>
        <taxon>Candidatus Liptoniibacteriota</taxon>
    </lineage>
</organism>
<dbReference type="SUPFAM" id="SSF50129">
    <property type="entry name" value="GroES-like"/>
    <property type="match status" value="1"/>
</dbReference>
<protein>
    <recommendedName>
        <fullName evidence="3">Co-chaperonin GroES</fullName>
    </recommendedName>
    <alternativeName>
        <fullName evidence="3">10 kDa chaperonin</fullName>
    </alternativeName>
    <alternativeName>
        <fullName evidence="3">Chaperonin-10</fullName>
        <shortName evidence="3">Cpn10</shortName>
    </alternativeName>
</protein>
<dbReference type="PROSITE" id="PS00681">
    <property type="entry name" value="CHAPERONINS_CPN10"/>
    <property type="match status" value="1"/>
</dbReference>
<gene>
    <name evidence="3" type="primary">groES</name>
    <name evidence="3" type="synonym">groS</name>
    <name evidence="5" type="ORF">COV57_02165</name>
</gene>
<name>A0A2H0N7K7_9BACT</name>
<dbReference type="AlphaFoldDB" id="A0A2H0N7K7"/>
<dbReference type="GO" id="GO:0051087">
    <property type="term" value="F:protein-folding chaperone binding"/>
    <property type="evidence" value="ECO:0007669"/>
    <property type="project" value="TreeGrafter"/>
</dbReference>
<dbReference type="PANTHER" id="PTHR10772:SF63">
    <property type="entry name" value="20 KDA CHAPERONIN, CHLOROPLASTIC"/>
    <property type="match status" value="1"/>
</dbReference>
<dbReference type="GO" id="GO:0005737">
    <property type="term" value="C:cytoplasm"/>
    <property type="evidence" value="ECO:0007669"/>
    <property type="project" value="UniProtKB-SubCell"/>
</dbReference>
<comment type="caution">
    <text evidence="5">The sequence shown here is derived from an EMBL/GenBank/DDBJ whole genome shotgun (WGS) entry which is preliminary data.</text>
</comment>
<comment type="similarity">
    <text evidence="1 3 4">Belongs to the GroES chaperonin family.</text>
</comment>
<reference evidence="5 6" key="1">
    <citation type="submission" date="2017-09" db="EMBL/GenBank/DDBJ databases">
        <title>Depth-based differentiation of microbial function through sediment-hosted aquifers and enrichment of novel symbionts in the deep terrestrial subsurface.</title>
        <authorList>
            <person name="Probst A.J."/>
            <person name="Ladd B."/>
            <person name="Jarett J.K."/>
            <person name="Geller-Mcgrath D.E."/>
            <person name="Sieber C.M."/>
            <person name="Emerson J.B."/>
            <person name="Anantharaman K."/>
            <person name="Thomas B.C."/>
            <person name="Malmstrom R."/>
            <person name="Stieglmeier M."/>
            <person name="Klingl A."/>
            <person name="Woyke T."/>
            <person name="Ryan C.M."/>
            <person name="Banfield J.F."/>
        </authorList>
    </citation>
    <scope>NUCLEOTIDE SEQUENCE [LARGE SCALE GENOMIC DNA]</scope>
    <source>
        <strain evidence="5">CG11_big_fil_rev_8_21_14_0_20_35_14</strain>
    </source>
</reference>
<dbReference type="InterPro" id="IPR037124">
    <property type="entry name" value="Chaperonin_GroES_sf"/>
</dbReference>
<dbReference type="Proteomes" id="UP000229893">
    <property type="component" value="Unassembled WGS sequence"/>
</dbReference>
<dbReference type="Pfam" id="PF00166">
    <property type="entry name" value="Cpn10"/>
    <property type="match status" value="1"/>
</dbReference>
<proteinExistence type="inferred from homology"/>
<dbReference type="FunFam" id="2.30.33.40:FF:000001">
    <property type="entry name" value="10 kDa chaperonin"/>
    <property type="match status" value="1"/>
</dbReference>
<evidence type="ECO:0000256" key="4">
    <source>
        <dbReference type="RuleBase" id="RU000535"/>
    </source>
</evidence>
<dbReference type="InterPro" id="IPR020818">
    <property type="entry name" value="Chaperonin_GroES"/>
</dbReference>
<dbReference type="GO" id="GO:0051082">
    <property type="term" value="F:unfolded protein binding"/>
    <property type="evidence" value="ECO:0007669"/>
    <property type="project" value="TreeGrafter"/>
</dbReference>
<accession>A0A2H0N7K7</accession>
<comment type="subunit">
    <text evidence="3">Heptamer of 7 subunits arranged in a ring. Interacts with the chaperonin GroEL.</text>
</comment>